<dbReference type="SUPFAM" id="SSF50729">
    <property type="entry name" value="PH domain-like"/>
    <property type="match status" value="2"/>
</dbReference>
<comment type="caution">
    <text evidence="3">The sequence shown here is derived from an EMBL/GenBank/DDBJ whole genome shotgun (WGS) entry which is preliminary data.</text>
</comment>
<dbReference type="Pfam" id="PF00169">
    <property type="entry name" value="PH"/>
    <property type="match status" value="2"/>
</dbReference>
<evidence type="ECO:0000313" key="3">
    <source>
        <dbReference type="EMBL" id="KAK3692468.1"/>
    </source>
</evidence>
<accession>A0AAE1CFM9</accession>
<feature type="domain" description="PH" evidence="2">
    <location>
        <begin position="296"/>
        <end position="395"/>
    </location>
</feature>
<dbReference type="Gene3D" id="2.30.29.30">
    <property type="entry name" value="Pleckstrin-homology domain (PH domain)/Phosphotyrosine-binding domain (PTB)"/>
    <property type="match status" value="2"/>
</dbReference>
<evidence type="ECO:0000256" key="1">
    <source>
        <dbReference type="SAM" id="MobiDB-lite"/>
    </source>
</evidence>
<dbReference type="Proteomes" id="UP001270362">
    <property type="component" value="Unassembled WGS sequence"/>
</dbReference>
<dbReference type="InterPro" id="IPR001849">
    <property type="entry name" value="PH_domain"/>
</dbReference>
<protein>
    <recommendedName>
        <fullName evidence="2">PH domain-containing protein</fullName>
    </recommendedName>
</protein>
<evidence type="ECO:0000259" key="2">
    <source>
        <dbReference type="PROSITE" id="PS50003"/>
    </source>
</evidence>
<dbReference type="CDD" id="cd13299">
    <property type="entry name" value="PH2_PH_fungal"/>
    <property type="match status" value="1"/>
</dbReference>
<dbReference type="InterPro" id="IPR051707">
    <property type="entry name" value="PI-Interact_SigTrans_Reg"/>
</dbReference>
<sequence length="418" mass="46864">MTEVHMQPPTLSAPAQPTCQINLQIPPSSVPMPPPNPAARLKSVLALDSSSPVNQNGSFEFDRVLKSGYVQKRTQRTKTWRTIFIVLRPNTLSIYKSDREEKLRHKIYLSDLTAVALLKDAKQKRPNVFGLFSPSKNYHFQASTLQDAQDWVDLIRKDARIEEEEEELFLASPAFQRQSYYGAQAHENNDVNRDLERLASSSPEPLEPPPVRIIAPPYGRRPSQIDSSGLSGAELASHSDFSDSEIQRRPGTSFESLGLRSPPPHTASGHVRPELRAKAINVSQASGFNIEQDPDRVIWQGWLGFLRTKGGVRQWKKSWAVLRPRNFILYKDESEYSVLFIVYLSSIVNVVDIDPLSRTKTSCLQVITDEKSYRFCAQDEEALVQCLGAFKSLLAKRRELEAKAAAAAAAAETRHAAV</sequence>
<organism evidence="3 4">
    <name type="scientific">Podospora appendiculata</name>
    <dbReference type="NCBI Taxonomy" id="314037"/>
    <lineage>
        <taxon>Eukaryota</taxon>
        <taxon>Fungi</taxon>
        <taxon>Dikarya</taxon>
        <taxon>Ascomycota</taxon>
        <taxon>Pezizomycotina</taxon>
        <taxon>Sordariomycetes</taxon>
        <taxon>Sordariomycetidae</taxon>
        <taxon>Sordariales</taxon>
        <taxon>Podosporaceae</taxon>
        <taxon>Podospora</taxon>
    </lineage>
</organism>
<dbReference type="FunFam" id="2.30.29.30:FF:000286">
    <property type="entry name" value="PH-protein kinase domain containing protein"/>
    <property type="match status" value="1"/>
</dbReference>
<dbReference type="EMBL" id="JAULSO010000001">
    <property type="protein sequence ID" value="KAK3692468.1"/>
    <property type="molecule type" value="Genomic_DNA"/>
</dbReference>
<reference evidence="3" key="2">
    <citation type="submission" date="2023-06" db="EMBL/GenBank/DDBJ databases">
        <authorList>
            <consortium name="Lawrence Berkeley National Laboratory"/>
            <person name="Haridas S."/>
            <person name="Hensen N."/>
            <person name="Bonometti L."/>
            <person name="Westerberg I."/>
            <person name="Brannstrom I.O."/>
            <person name="Guillou S."/>
            <person name="Cros-Aarteil S."/>
            <person name="Calhoun S."/>
            <person name="Kuo A."/>
            <person name="Mondo S."/>
            <person name="Pangilinan J."/>
            <person name="Riley R."/>
            <person name="Labutti K."/>
            <person name="Andreopoulos B."/>
            <person name="Lipzen A."/>
            <person name="Chen C."/>
            <person name="Yanf M."/>
            <person name="Daum C."/>
            <person name="Ng V."/>
            <person name="Clum A."/>
            <person name="Steindorff A."/>
            <person name="Ohm R."/>
            <person name="Martin F."/>
            <person name="Silar P."/>
            <person name="Natvig D."/>
            <person name="Lalanne C."/>
            <person name="Gautier V."/>
            <person name="Ament-Velasquez S.L."/>
            <person name="Kruys A."/>
            <person name="Hutchinson M.I."/>
            <person name="Powell A.J."/>
            <person name="Barry K."/>
            <person name="Miller A.N."/>
            <person name="Grigoriev I.V."/>
            <person name="Debuchy R."/>
            <person name="Gladieux P."/>
            <person name="Thoren M.H."/>
            <person name="Johannesson H."/>
        </authorList>
    </citation>
    <scope>NUCLEOTIDE SEQUENCE</scope>
    <source>
        <strain evidence="3">CBS 314.62</strain>
    </source>
</reference>
<dbReference type="SMART" id="SM00233">
    <property type="entry name" value="PH"/>
    <property type="match status" value="2"/>
</dbReference>
<gene>
    <name evidence="3" type="ORF">B0T22DRAFT_14839</name>
</gene>
<dbReference type="PANTHER" id="PTHR14336:SF15">
    <property type="entry name" value="DUAL ADAPTER FOR PHOSPHOTYROSINE AND 3-PHOSPHOTYROSINE AND 3-PHOSPHOINOSITIDE"/>
    <property type="match status" value="1"/>
</dbReference>
<proteinExistence type="predicted"/>
<dbReference type="InterPro" id="IPR011993">
    <property type="entry name" value="PH-like_dom_sf"/>
</dbReference>
<evidence type="ECO:0000313" key="4">
    <source>
        <dbReference type="Proteomes" id="UP001270362"/>
    </source>
</evidence>
<dbReference type="PROSITE" id="PS50003">
    <property type="entry name" value="PH_DOMAIN"/>
    <property type="match status" value="2"/>
</dbReference>
<feature type="domain" description="PH" evidence="2">
    <location>
        <begin position="63"/>
        <end position="160"/>
    </location>
</feature>
<keyword evidence="4" id="KW-1185">Reference proteome</keyword>
<dbReference type="CDD" id="cd13298">
    <property type="entry name" value="PH1_PH_fungal"/>
    <property type="match status" value="1"/>
</dbReference>
<name>A0AAE1CFM9_9PEZI</name>
<feature type="region of interest" description="Disordered" evidence="1">
    <location>
        <begin position="200"/>
        <end position="248"/>
    </location>
</feature>
<dbReference type="AlphaFoldDB" id="A0AAE1CFM9"/>
<reference evidence="3" key="1">
    <citation type="journal article" date="2023" name="Mol. Phylogenet. Evol.">
        <title>Genome-scale phylogeny and comparative genomics of the fungal order Sordariales.</title>
        <authorList>
            <person name="Hensen N."/>
            <person name="Bonometti L."/>
            <person name="Westerberg I."/>
            <person name="Brannstrom I.O."/>
            <person name="Guillou S."/>
            <person name="Cros-Aarteil S."/>
            <person name="Calhoun S."/>
            <person name="Haridas S."/>
            <person name="Kuo A."/>
            <person name="Mondo S."/>
            <person name="Pangilinan J."/>
            <person name="Riley R."/>
            <person name="LaButti K."/>
            <person name="Andreopoulos B."/>
            <person name="Lipzen A."/>
            <person name="Chen C."/>
            <person name="Yan M."/>
            <person name="Daum C."/>
            <person name="Ng V."/>
            <person name="Clum A."/>
            <person name="Steindorff A."/>
            <person name="Ohm R.A."/>
            <person name="Martin F."/>
            <person name="Silar P."/>
            <person name="Natvig D.O."/>
            <person name="Lalanne C."/>
            <person name="Gautier V."/>
            <person name="Ament-Velasquez S.L."/>
            <person name="Kruys A."/>
            <person name="Hutchinson M.I."/>
            <person name="Powell A.J."/>
            <person name="Barry K."/>
            <person name="Miller A.N."/>
            <person name="Grigoriev I.V."/>
            <person name="Debuchy R."/>
            <person name="Gladieux P."/>
            <person name="Hiltunen Thoren M."/>
            <person name="Johannesson H."/>
        </authorList>
    </citation>
    <scope>NUCLEOTIDE SEQUENCE</scope>
    <source>
        <strain evidence="3">CBS 314.62</strain>
    </source>
</reference>
<dbReference type="PANTHER" id="PTHR14336">
    <property type="entry name" value="TANDEM PH DOMAIN CONTAINING PROTEIN"/>
    <property type="match status" value="1"/>
</dbReference>